<comment type="caution">
    <text evidence="1">The sequence shown here is derived from an EMBL/GenBank/DDBJ whole genome shotgun (WGS) entry which is preliminary data.</text>
</comment>
<keyword evidence="2" id="KW-1185">Reference proteome</keyword>
<sequence length="42" mass="5094">MTVYPRIHLARRRTPRANLFQRIKTRVQSELKALDRIFDRIG</sequence>
<protein>
    <submittedName>
        <fullName evidence="1">Uncharacterized protein</fullName>
    </submittedName>
</protein>
<evidence type="ECO:0000313" key="1">
    <source>
        <dbReference type="EMBL" id="MCS5735038.1"/>
    </source>
</evidence>
<accession>A0ABT2H565</accession>
<reference evidence="1" key="1">
    <citation type="submission" date="2022-08" db="EMBL/GenBank/DDBJ databases">
        <authorList>
            <person name="Deng Y."/>
            <person name="Han X.-F."/>
            <person name="Zhang Y.-Q."/>
        </authorList>
    </citation>
    <scope>NUCLEOTIDE SEQUENCE</scope>
    <source>
        <strain evidence="1">CPCC 203386</strain>
    </source>
</reference>
<proteinExistence type="predicted"/>
<gene>
    <name evidence="1" type="ORF">N1032_14930</name>
</gene>
<dbReference type="EMBL" id="JANLCJ010000005">
    <property type="protein sequence ID" value="MCS5735038.1"/>
    <property type="molecule type" value="Genomic_DNA"/>
</dbReference>
<dbReference type="Proteomes" id="UP001165586">
    <property type="component" value="Unassembled WGS sequence"/>
</dbReference>
<name>A0ABT2H565_9MICO</name>
<evidence type="ECO:0000313" key="2">
    <source>
        <dbReference type="Proteomes" id="UP001165586"/>
    </source>
</evidence>
<dbReference type="RefSeq" id="WP_259539946.1">
    <property type="nucleotide sequence ID" value="NZ_JANLCJ010000005.1"/>
</dbReference>
<organism evidence="1 2">
    <name type="scientific">Herbiconiux daphne</name>
    <dbReference type="NCBI Taxonomy" id="2970914"/>
    <lineage>
        <taxon>Bacteria</taxon>
        <taxon>Bacillati</taxon>
        <taxon>Actinomycetota</taxon>
        <taxon>Actinomycetes</taxon>
        <taxon>Micrococcales</taxon>
        <taxon>Microbacteriaceae</taxon>
        <taxon>Herbiconiux</taxon>
    </lineage>
</organism>